<dbReference type="SUPFAM" id="SSF48452">
    <property type="entry name" value="TPR-like"/>
    <property type="match status" value="1"/>
</dbReference>
<comment type="caution">
    <text evidence="1">The sequence shown here is derived from an EMBL/GenBank/DDBJ whole genome shotgun (WGS) entry which is preliminary data.</text>
</comment>
<evidence type="ECO:0000313" key="2">
    <source>
        <dbReference type="Proteomes" id="UP000620064"/>
    </source>
</evidence>
<dbReference type="Gene3D" id="1.25.40.10">
    <property type="entry name" value="Tetratricopeptide repeat domain"/>
    <property type="match status" value="1"/>
</dbReference>
<dbReference type="RefSeq" id="WP_188616182.1">
    <property type="nucleotide sequence ID" value="NZ_BMLV01000001.1"/>
</dbReference>
<proteinExistence type="predicted"/>
<reference evidence="2" key="1">
    <citation type="journal article" date="2019" name="Int. J. Syst. Evol. Microbiol.">
        <title>The Global Catalogue of Microorganisms (GCM) 10K type strain sequencing project: providing services to taxonomists for standard genome sequencing and annotation.</title>
        <authorList>
            <consortium name="The Broad Institute Genomics Platform"/>
            <consortium name="The Broad Institute Genome Sequencing Center for Infectious Disease"/>
            <person name="Wu L."/>
            <person name="Ma J."/>
        </authorList>
    </citation>
    <scope>NUCLEOTIDE SEQUENCE [LARGE SCALE GENOMIC DNA]</scope>
    <source>
        <strain evidence="2">CGMCC 1.7656</strain>
    </source>
</reference>
<gene>
    <name evidence="1" type="ORF">GCM10010992_01660</name>
</gene>
<accession>A0ABQ2NGY8</accession>
<protein>
    <recommendedName>
        <fullName evidence="3">Tetratricopeptide repeat-containing protein</fullName>
    </recommendedName>
</protein>
<name>A0ABQ2NGY8_9FLAO</name>
<organism evidence="1 2">
    <name type="scientific">Cloacibacterium rupense</name>
    <dbReference type="NCBI Taxonomy" id="517423"/>
    <lineage>
        <taxon>Bacteria</taxon>
        <taxon>Pseudomonadati</taxon>
        <taxon>Bacteroidota</taxon>
        <taxon>Flavobacteriia</taxon>
        <taxon>Flavobacteriales</taxon>
        <taxon>Weeksellaceae</taxon>
    </lineage>
</organism>
<dbReference type="EMBL" id="BMLV01000001">
    <property type="protein sequence ID" value="GGP01408.1"/>
    <property type="molecule type" value="Genomic_DNA"/>
</dbReference>
<sequence length="333" mass="38724">MNKIILTSVFLFFLACNNQKIQPNSNDIIVFGEQIKDESHHKEIHENLDLASKESNKNDSILVSLYSLSEKNPTLAIKKADSVIQNAKKETDKIKLMVRNSLLSSFSYFMAETKYRIGDYKSSLEILEKEDDFSDDNAAALAANYIKLGKPEKAKPLIDSIRNYLTDYARANYYECVGDKKQAFKIYEKIKNDKSIKHYAYYQLAANRYNELSKPNPKLLNEIYFPTGNPNFDIADSDDVNRSKIFDLFLNMPEVNKCKCGVYIVESPQENEKDYYWIKIGNIESDNISDIGNLEKLTTKYDFYIYPKNNFDIKFYNPKTKQTMSLEEWRSNR</sequence>
<dbReference type="Proteomes" id="UP000620064">
    <property type="component" value="Unassembled WGS sequence"/>
</dbReference>
<dbReference type="PROSITE" id="PS51257">
    <property type="entry name" value="PROKAR_LIPOPROTEIN"/>
    <property type="match status" value="1"/>
</dbReference>
<evidence type="ECO:0008006" key="3">
    <source>
        <dbReference type="Google" id="ProtNLM"/>
    </source>
</evidence>
<dbReference type="InterPro" id="IPR011990">
    <property type="entry name" value="TPR-like_helical_dom_sf"/>
</dbReference>
<keyword evidence="2" id="KW-1185">Reference proteome</keyword>
<evidence type="ECO:0000313" key="1">
    <source>
        <dbReference type="EMBL" id="GGP01408.1"/>
    </source>
</evidence>